<evidence type="ECO:0000313" key="4">
    <source>
        <dbReference type="Proteomes" id="UP000749646"/>
    </source>
</evidence>
<reference evidence="3" key="1">
    <citation type="journal article" date="2020" name="Fungal Divers.">
        <title>Resolving the Mortierellaceae phylogeny through synthesis of multi-gene phylogenetics and phylogenomics.</title>
        <authorList>
            <person name="Vandepol N."/>
            <person name="Liber J."/>
            <person name="Desiro A."/>
            <person name="Na H."/>
            <person name="Kennedy M."/>
            <person name="Barry K."/>
            <person name="Grigoriev I.V."/>
            <person name="Miller A.N."/>
            <person name="O'Donnell K."/>
            <person name="Stajich J.E."/>
            <person name="Bonito G."/>
        </authorList>
    </citation>
    <scope>NUCLEOTIDE SEQUENCE</scope>
    <source>
        <strain evidence="3">MES-2147</strain>
    </source>
</reference>
<dbReference type="InterPro" id="IPR015915">
    <property type="entry name" value="Kelch-typ_b-propeller"/>
</dbReference>
<organism evidence="3 4">
    <name type="scientific">Modicella reniformis</name>
    <dbReference type="NCBI Taxonomy" id="1440133"/>
    <lineage>
        <taxon>Eukaryota</taxon>
        <taxon>Fungi</taxon>
        <taxon>Fungi incertae sedis</taxon>
        <taxon>Mucoromycota</taxon>
        <taxon>Mortierellomycotina</taxon>
        <taxon>Mortierellomycetes</taxon>
        <taxon>Mortierellales</taxon>
        <taxon>Mortierellaceae</taxon>
        <taxon>Modicella</taxon>
    </lineage>
</organism>
<dbReference type="SUPFAM" id="SSF117281">
    <property type="entry name" value="Kelch motif"/>
    <property type="match status" value="2"/>
</dbReference>
<keyword evidence="1" id="KW-0880">Kelch repeat</keyword>
<dbReference type="PANTHER" id="PTHR46093">
    <property type="entry name" value="ACYL-COA-BINDING DOMAIN-CONTAINING PROTEIN 5"/>
    <property type="match status" value="1"/>
</dbReference>
<sequence length="314" mass="34037">MASIQSRWFHASTLINTTLYFTGGTTTGINLNKTSMLDETLALDLSQPWSIDKPLFKTLPPLRIPLSGHSMNKVPGTTRLLVAGGESTSKMTTSPILLYDTIQQNTTSMGWFWAQLPLRATASFRRLYHASIDTGKDGILLQGGYRTTVKNGTAISSSITLKSSNNFAPQSTAPVAKAPNPPVLARHTMVLTASGHAIVLGGINSQGVLANLSTAHVMDTKSSSPQWQAMPLLGKPPDPRMAFTTVMVNSTTLLLYGGTEDFKSAYWVAFYLDLPSRTWSSPTAYGTIPRRWGHTATMTGNIMIIAFGKTLNRL</sequence>
<keyword evidence="2" id="KW-0677">Repeat</keyword>
<dbReference type="Proteomes" id="UP000749646">
    <property type="component" value="Unassembled WGS sequence"/>
</dbReference>
<dbReference type="AlphaFoldDB" id="A0A9P6IMT1"/>
<name>A0A9P6IMT1_9FUNG</name>
<keyword evidence="4" id="KW-1185">Reference proteome</keyword>
<evidence type="ECO:0000313" key="3">
    <source>
        <dbReference type="EMBL" id="KAF9939822.1"/>
    </source>
</evidence>
<dbReference type="OrthoDB" id="432528at2759"/>
<evidence type="ECO:0000256" key="1">
    <source>
        <dbReference type="ARBA" id="ARBA00022441"/>
    </source>
</evidence>
<accession>A0A9P6IMT1</accession>
<gene>
    <name evidence="3" type="ORF">BGZ65_009311</name>
</gene>
<dbReference type="PANTHER" id="PTHR46093:SF18">
    <property type="entry name" value="FIBRONECTIN TYPE-III DOMAIN-CONTAINING PROTEIN"/>
    <property type="match status" value="1"/>
</dbReference>
<dbReference type="EMBL" id="JAAAHW010009502">
    <property type="protein sequence ID" value="KAF9939822.1"/>
    <property type="molecule type" value="Genomic_DNA"/>
</dbReference>
<dbReference type="Pfam" id="PF24681">
    <property type="entry name" value="Kelch_KLHDC2_KLHL20_DRC7"/>
    <property type="match status" value="1"/>
</dbReference>
<evidence type="ECO:0000256" key="2">
    <source>
        <dbReference type="ARBA" id="ARBA00022737"/>
    </source>
</evidence>
<protein>
    <recommendedName>
        <fullName evidence="5">Galactose oxidase</fullName>
    </recommendedName>
</protein>
<evidence type="ECO:0008006" key="5">
    <source>
        <dbReference type="Google" id="ProtNLM"/>
    </source>
</evidence>
<proteinExistence type="predicted"/>
<dbReference type="Gene3D" id="2.120.10.80">
    <property type="entry name" value="Kelch-type beta propeller"/>
    <property type="match status" value="2"/>
</dbReference>
<comment type="caution">
    <text evidence="3">The sequence shown here is derived from an EMBL/GenBank/DDBJ whole genome shotgun (WGS) entry which is preliminary data.</text>
</comment>